<sequence>MQNLFLSLSSHYFHPPHLCAREPENTTMELFS</sequence>
<proteinExistence type="predicted"/>
<name>A0A2P2Q561_RHIMU</name>
<organism evidence="1">
    <name type="scientific">Rhizophora mucronata</name>
    <name type="common">Asiatic mangrove</name>
    <dbReference type="NCBI Taxonomy" id="61149"/>
    <lineage>
        <taxon>Eukaryota</taxon>
        <taxon>Viridiplantae</taxon>
        <taxon>Streptophyta</taxon>
        <taxon>Embryophyta</taxon>
        <taxon>Tracheophyta</taxon>
        <taxon>Spermatophyta</taxon>
        <taxon>Magnoliopsida</taxon>
        <taxon>eudicotyledons</taxon>
        <taxon>Gunneridae</taxon>
        <taxon>Pentapetalae</taxon>
        <taxon>rosids</taxon>
        <taxon>fabids</taxon>
        <taxon>Malpighiales</taxon>
        <taxon>Rhizophoraceae</taxon>
        <taxon>Rhizophora</taxon>
    </lineage>
</organism>
<evidence type="ECO:0000313" key="1">
    <source>
        <dbReference type="EMBL" id="MBX62134.1"/>
    </source>
</evidence>
<dbReference type="AlphaFoldDB" id="A0A2P2Q561"/>
<accession>A0A2P2Q561</accession>
<protein>
    <submittedName>
        <fullName evidence="1">Uncharacterized protein</fullName>
    </submittedName>
</protein>
<reference evidence="1" key="1">
    <citation type="submission" date="2018-02" db="EMBL/GenBank/DDBJ databases">
        <title>Rhizophora mucronata_Transcriptome.</title>
        <authorList>
            <person name="Meera S.P."/>
            <person name="Sreeshan A."/>
            <person name="Augustine A."/>
        </authorList>
    </citation>
    <scope>NUCLEOTIDE SEQUENCE</scope>
    <source>
        <tissue evidence="1">Leaf</tissue>
    </source>
</reference>
<dbReference type="EMBL" id="GGEC01081650">
    <property type="protein sequence ID" value="MBX62134.1"/>
    <property type="molecule type" value="Transcribed_RNA"/>
</dbReference>